<name>A0A8X6QRS5_NEPPI</name>
<keyword evidence="3" id="KW-1185">Reference proteome</keyword>
<dbReference type="Proteomes" id="UP000887013">
    <property type="component" value="Unassembled WGS sequence"/>
</dbReference>
<dbReference type="EMBL" id="BMAW01082293">
    <property type="protein sequence ID" value="GFU28477.1"/>
    <property type="molecule type" value="Genomic_DNA"/>
</dbReference>
<evidence type="ECO:0000256" key="1">
    <source>
        <dbReference type="SAM" id="MobiDB-lite"/>
    </source>
</evidence>
<feature type="region of interest" description="Disordered" evidence="1">
    <location>
        <begin position="122"/>
        <end position="165"/>
    </location>
</feature>
<reference evidence="2" key="1">
    <citation type="submission" date="2020-08" db="EMBL/GenBank/DDBJ databases">
        <title>Multicomponent nature underlies the extraordinary mechanical properties of spider dragline silk.</title>
        <authorList>
            <person name="Kono N."/>
            <person name="Nakamura H."/>
            <person name="Mori M."/>
            <person name="Yoshida Y."/>
            <person name="Ohtoshi R."/>
            <person name="Malay A.D."/>
            <person name="Moran D.A.P."/>
            <person name="Tomita M."/>
            <person name="Numata K."/>
            <person name="Arakawa K."/>
        </authorList>
    </citation>
    <scope>NUCLEOTIDE SEQUENCE</scope>
</reference>
<feature type="compositionally biased region" description="Acidic residues" evidence="1">
    <location>
        <begin position="122"/>
        <end position="137"/>
    </location>
</feature>
<dbReference type="AlphaFoldDB" id="A0A8X6QRS5"/>
<sequence>MVKVVTESDSTGSDEDESAMVDNKSNSPGSDGNELVSADILYNSLRSDADESAMVDNKFDSPGSDGNPTCRIPSYLPYGYYITDEYPNPEALGDDCDPSTASGTIIISRAQVHYLRSYLIEESSDEEPTQTETEMADEQPLHTSTEIEDVEKVHTSSEKDNEEQMKSIQEESYLNLLRYKNPRHVPDQEIVNTICFSQPKFKVLKLRTVFLITAQFIAIPFTF</sequence>
<feature type="region of interest" description="Disordered" evidence="1">
    <location>
        <begin position="1"/>
        <end position="35"/>
    </location>
</feature>
<proteinExistence type="predicted"/>
<evidence type="ECO:0000313" key="3">
    <source>
        <dbReference type="Proteomes" id="UP000887013"/>
    </source>
</evidence>
<comment type="caution">
    <text evidence="2">The sequence shown here is derived from an EMBL/GenBank/DDBJ whole genome shotgun (WGS) entry which is preliminary data.</text>
</comment>
<protein>
    <submittedName>
        <fullName evidence="2">Uncharacterized protein</fullName>
    </submittedName>
</protein>
<evidence type="ECO:0000313" key="2">
    <source>
        <dbReference type="EMBL" id="GFU28477.1"/>
    </source>
</evidence>
<accession>A0A8X6QRS5</accession>
<gene>
    <name evidence="2" type="ORF">NPIL_335451</name>
</gene>
<organism evidence="2 3">
    <name type="scientific">Nephila pilipes</name>
    <name type="common">Giant wood spider</name>
    <name type="synonym">Nephila maculata</name>
    <dbReference type="NCBI Taxonomy" id="299642"/>
    <lineage>
        <taxon>Eukaryota</taxon>
        <taxon>Metazoa</taxon>
        <taxon>Ecdysozoa</taxon>
        <taxon>Arthropoda</taxon>
        <taxon>Chelicerata</taxon>
        <taxon>Arachnida</taxon>
        <taxon>Araneae</taxon>
        <taxon>Araneomorphae</taxon>
        <taxon>Entelegynae</taxon>
        <taxon>Araneoidea</taxon>
        <taxon>Nephilidae</taxon>
        <taxon>Nephila</taxon>
    </lineage>
</organism>
<feature type="compositionally biased region" description="Basic and acidic residues" evidence="1">
    <location>
        <begin position="150"/>
        <end position="165"/>
    </location>
</feature>